<keyword evidence="1" id="KW-0812">Transmembrane</keyword>
<dbReference type="CTD" id="692493"/>
<dbReference type="InterPro" id="IPR038606">
    <property type="entry name" value="To_sf"/>
</dbReference>
<organism evidence="2">
    <name type="scientific">Papilio xuthus</name>
    <name type="common">Asian swallowtail butterfly</name>
    <dbReference type="NCBI Taxonomy" id="66420"/>
    <lineage>
        <taxon>Eukaryota</taxon>
        <taxon>Metazoa</taxon>
        <taxon>Ecdysozoa</taxon>
        <taxon>Arthropoda</taxon>
        <taxon>Hexapoda</taxon>
        <taxon>Insecta</taxon>
        <taxon>Pterygota</taxon>
        <taxon>Neoptera</taxon>
        <taxon>Endopterygota</taxon>
        <taxon>Lepidoptera</taxon>
        <taxon>Glossata</taxon>
        <taxon>Ditrysia</taxon>
        <taxon>Papilionoidea</taxon>
        <taxon>Papilionidae</taxon>
        <taxon>Papilioninae</taxon>
        <taxon>Papilio</taxon>
    </lineage>
</organism>
<dbReference type="Proteomes" id="UP000694872">
    <property type="component" value="Unplaced"/>
</dbReference>
<name>A0AAJ6ZMX5_PAPXU</name>
<dbReference type="RefSeq" id="XP_013175982.1">
    <property type="nucleotide sequence ID" value="XM_013320528.1"/>
</dbReference>
<evidence type="ECO:0000313" key="2">
    <source>
        <dbReference type="RefSeq" id="XP_013175982.1"/>
    </source>
</evidence>
<keyword evidence="1" id="KW-1133">Transmembrane helix</keyword>
<dbReference type="Gene3D" id="3.15.10.30">
    <property type="entry name" value="Haemolymph juvenile hormone binding protein"/>
    <property type="match status" value="1"/>
</dbReference>
<gene>
    <name evidence="2" type="primary">LOC106124072</name>
</gene>
<sequence length="310" mass="35181">MGLSIPYNQWMTLRARCLCNISYVAPTPPQTERLLQYIQRHCDAPVASTYILNCTNLVKMLNLFVVCLFVVLGNCFAAIDIAQYVPVCDRTSPDVNDCLIDAVKKGIVAMKSGIKDLGVPAIDPYHQKELKMEYTNNQISGKVLVSDTYVEGVTESTVKDVRLRAEDDSFHMEIDMFSPQIFCKGRFSGSGSYNVLRVNASGDFNTTMSDLTYTWKLDGTPEQIDGETYVRITSFYMRPDVGNMVTHMTNENPDSKELTDLAIRITNENWRLLYREMLPFAQSNWNKIGTRIANKIFLKVPYNQLFPVKS</sequence>
<protein>
    <submittedName>
        <fullName evidence="2">Circadian clock-controlled protein-like</fullName>
    </submittedName>
</protein>
<proteinExistence type="predicted"/>
<dbReference type="PANTHER" id="PTHR11008">
    <property type="entry name" value="PROTEIN TAKEOUT-LIKE PROTEIN"/>
    <property type="match status" value="1"/>
</dbReference>
<dbReference type="PANTHER" id="PTHR11008:SF18">
    <property type="entry name" value="BCDNA.GH05536-RELATED"/>
    <property type="match status" value="1"/>
</dbReference>
<dbReference type="KEGG" id="pxu:106124072"/>
<dbReference type="AlphaFoldDB" id="A0AAJ6ZMX5"/>
<dbReference type="SMART" id="SM00700">
    <property type="entry name" value="JHBP"/>
    <property type="match status" value="1"/>
</dbReference>
<reference evidence="2" key="1">
    <citation type="submission" date="2025-08" db="UniProtKB">
        <authorList>
            <consortium name="RefSeq"/>
        </authorList>
    </citation>
    <scope>IDENTIFICATION</scope>
</reference>
<feature type="transmembrane region" description="Helical" evidence="1">
    <location>
        <begin position="60"/>
        <end position="79"/>
    </location>
</feature>
<dbReference type="GeneID" id="106124072"/>
<accession>A0AAJ6ZMX5</accession>
<keyword evidence="1" id="KW-0472">Membrane</keyword>
<dbReference type="GO" id="GO:0005615">
    <property type="term" value="C:extracellular space"/>
    <property type="evidence" value="ECO:0007669"/>
    <property type="project" value="TreeGrafter"/>
</dbReference>
<dbReference type="Pfam" id="PF06585">
    <property type="entry name" value="JHBP"/>
    <property type="match status" value="1"/>
</dbReference>
<evidence type="ECO:0000256" key="1">
    <source>
        <dbReference type="SAM" id="Phobius"/>
    </source>
</evidence>
<dbReference type="InterPro" id="IPR010562">
    <property type="entry name" value="Haemolymph_juvenile_hormone-bd"/>
</dbReference>